<dbReference type="GO" id="GO:0043165">
    <property type="term" value="P:Gram-negative-bacterium-type cell outer membrane assembly"/>
    <property type="evidence" value="ECO:0007669"/>
    <property type="project" value="UniProtKB-UniRule"/>
</dbReference>
<evidence type="ECO:0000256" key="1">
    <source>
        <dbReference type="ARBA" id="ARBA00022729"/>
    </source>
</evidence>
<accession>A0A366HMH9</accession>
<dbReference type="GO" id="GO:0015920">
    <property type="term" value="P:lipopolysaccharide transport"/>
    <property type="evidence" value="ECO:0007669"/>
    <property type="project" value="TreeGrafter"/>
</dbReference>
<dbReference type="PANTHER" id="PTHR38098">
    <property type="entry name" value="LPS-ASSEMBLY LIPOPROTEIN LPTE"/>
    <property type="match status" value="1"/>
</dbReference>
<feature type="region of interest" description="Disordered" evidence="7">
    <location>
        <begin position="184"/>
        <end position="225"/>
    </location>
</feature>
<keyword evidence="2 6" id="KW-0472">Membrane</keyword>
<dbReference type="Gene3D" id="3.30.160.150">
    <property type="entry name" value="Lipoprotein like domain"/>
    <property type="match status" value="1"/>
</dbReference>
<dbReference type="Proteomes" id="UP000253628">
    <property type="component" value="Unassembled WGS sequence"/>
</dbReference>
<comment type="caution">
    <text evidence="8">The sequence shown here is derived from an EMBL/GenBank/DDBJ whole genome shotgun (WGS) entry which is preliminary data.</text>
</comment>
<reference evidence="8 9" key="1">
    <citation type="submission" date="2018-06" db="EMBL/GenBank/DDBJ databases">
        <title>Genomic Encyclopedia of Type Strains, Phase IV (KMG-IV): sequencing the most valuable type-strain genomes for metagenomic binning, comparative biology and taxonomic classification.</title>
        <authorList>
            <person name="Goeker M."/>
        </authorList>
    </citation>
    <scope>NUCLEOTIDE SEQUENCE [LARGE SCALE GENOMIC DNA]</scope>
    <source>
        <strain evidence="8 9">DSM 25520</strain>
    </source>
</reference>
<evidence type="ECO:0000313" key="8">
    <source>
        <dbReference type="EMBL" id="RBP43411.1"/>
    </source>
</evidence>
<dbReference type="PANTHER" id="PTHR38098:SF1">
    <property type="entry name" value="LPS-ASSEMBLY LIPOPROTEIN LPTE"/>
    <property type="match status" value="1"/>
</dbReference>
<name>A0A366HMH9_9BURK</name>
<feature type="compositionally biased region" description="Low complexity" evidence="7">
    <location>
        <begin position="190"/>
        <end position="204"/>
    </location>
</feature>
<evidence type="ECO:0000256" key="7">
    <source>
        <dbReference type="SAM" id="MobiDB-lite"/>
    </source>
</evidence>
<evidence type="ECO:0000256" key="4">
    <source>
        <dbReference type="ARBA" id="ARBA00023237"/>
    </source>
</evidence>
<keyword evidence="9" id="KW-1185">Reference proteome</keyword>
<evidence type="ECO:0000256" key="6">
    <source>
        <dbReference type="HAMAP-Rule" id="MF_01186"/>
    </source>
</evidence>
<dbReference type="OrthoDB" id="5298094at2"/>
<comment type="function">
    <text evidence="6">Together with LptD, is involved in the assembly of lipopolysaccharide (LPS) at the surface of the outer membrane. Required for the proper assembly of LptD. Binds LPS and may serve as the LPS recognition site at the outer membrane.</text>
</comment>
<evidence type="ECO:0000256" key="3">
    <source>
        <dbReference type="ARBA" id="ARBA00023139"/>
    </source>
</evidence>
<gene>
    <name evidence="6" type="primary">lptE</name>
    <name evidence="8" type="ORF">DFR37_101543</name>
</gene>
<dbReference type="HAMAP" id="MF_01186">
    <property type="entry name" value="LPS_assembly_LptE"/>
    <property type="match status" value="1"/>
</dbReference>
<proteinExistence type="inferred from homology"/>
<evidence type="ECO:0000313" key="9">
    <source>
        <dbReference type="Proteomes" id="UP000253628"/>
    </source>
</evidence>
<comment type="subunit">
    <text evidence="6">Component of the lipopolysaccharide transport and assembly complex. Interacts with LptD.</text>
</comment>
<keyword evidence="4 6" id="KW-0998">Cell outer membrane</keyword>
<evidence type="ECO:0000256" key="5">
    <source>
        <dbReference type="ARBA" id="ARBA00023288"/>
    </source>
</evidence>
<evidence type="ECO:0000256" key="2">
    <source>
        <dbReference type="ARBA" id="ARBA00023136"/>
    </source>
</evidence>
<dbReference type="RefSeq" id="WP_113931684.1">
    <property type="nucleotide sequence ID" value="NZ_JACCEU010000001.1"/>
</dbReference>
<keyword evidence="1" id="KW-0732">Signal</keyword>
<organism evidence="8 9">
    <name type="scientific">Eoetvoesiella caeni</name>
    <dbReference type="NCBI Taxonomy" id="645616"/>
    <lineage>
        <taxon>Bacteria</taxon>
        <taxon>Pseudomonadati</taxon>
        <taxon>Pseudomonadota</taxon>
        <taxon>Betaproteobacteria</taxon>
        <taxon>Burkholderiales</taxon>
        <taxon>Alcaligenaceae</taxon>
        <taxon>Eoetvoesiella</taxon>
    </lineage>
</organism>
<dbReference type="GO" id="GO:0009279">
    <property type="term" value="C:cell outer membrane"/>
    <property type="evidence" value="ECO:0007669"/>
    <property type="project" value="UniProtKB-UniRule"/>
</dbReference>
<dbReference type="InterPro" id="IPR007485">
    <property type="entry name" value="LPS_assembly_LptE"/>
</dbReference>
<dbReference type="GO" id="GO:1990351">
    <property type="term" value="C:transporter complex"/>
    <property type="evidence" value="ECO:0007669"/>
    <property type="project" value="TreeGrafter"/>
</dbReference>
<sequence length="225" mass="24623">MHSQHTAYRTAATLSRHWVRGLACLTLFAVLGACGFHLKGVTPLPFDTLYTNIPENSAFGAQIRRAIRAASPNTRFVSEPGEARARLTQLANNQSMREVSINPQGQVEEYELNLTFVFQLTDDKGHLVLPPTTLETIREIPYDSGALQAKQGEIGTLYIEMQQSLVDRIVRRLTAPEVSKAFNNPEDLPIAEPTAPAARTPPNTYQSPIPTPLSIPGAAPGTGMY</sequence>
<dbReference type="AlphaFoldDB" id="A0A366HMH9"/>
<keyword evidence="5 8" id="KW-0449">Lipoprotein</keyword>
<keyword evidence="3" id="KW-0564">Palmitate</keyword>
<dbReference type="EMBL" id="QNRQ01000001">
    <property type="protein sequence ID" value="RBP43411.1"/>
    <property type="molecule type" value="Genomic_DNA"/>
</dbReference>
<comment type="similarity">
    <text evidence="6">Belongs to the LptE lipoprotein family.</text>
</comment>
<dbReference type="Pfam" id="PF04390">
    <property type="entry name" value="LptE"/>
    <property type="match status" value="1"/>
</dbReference>
<protein>
    <recommendedName>
        <fullName evidence="6">LPS-assembly lipoprotein LptE</fullName>
    </recommendedName>
</protein>
<dbReference type="GO" id="GO:0001530">
    <property type="term" value="F:lipopolysaccharide binding"/>
    <property type="evidence" value="ECO:0007669"/>
    <property type="project" value="TreeGrafter"/>
</dbReference>